<sequence length="276" mass="30810">MAIIIDNTNKKIITSQKKQYGKLIIETSIRPENNSTIAMGVKQCTEENNSKNTNNLYSNVTAGPKESAIVKPNNNMEKRKLVDVTKSIKLGKGQKLSLNQNAKNLSKLILTLDYNAISKGPNEFDLDVSVFMVDINGKTIEKDFIFYENTKSTCGGIVIKADHNTSLKDAYNECIQLDLNLIPSNIEKLAFTVTIYEADERLQNFGQLTDGYFRIIAGDSKQEILNYKFNENLSVQTAMVVAEIYRYKSEWKINCIGSGFTGGLQALCDNYGIATV</sequence>
<dbReference type="RefSeq" id="WP_125004972.1">
    <property type="nucleotide sequence ID" value="NZ_BHYK01000031.1"/>
</dbReference>
<gene>
    <name evidence="2" type="ORF">Ctaglu_39700</name>
</gene>
<organism evidence="2 3">
    <name type="scientific">Clostridium tagluense</name>
    <dbReference type="NCBI Taxonomy" id="360422"/>
    <lineage>
        <taxon>Bacteria</taxon>
        <taxon>Bacillati</taxon>
        <taxon>Bacillota</taxon>
        <taxon>Clostridia</taxon>
        <taxon>Eubacteriales</taxon>
        <taxon>Clostridiaceae</taxon>
        <taxon>Clostridium</taxon>
    </lineage>
</organism>
<dbReference type="PANTHER" id="PTHR32097:SF15">
    <property type="entry name" value="STRESS RESPONSE PROTEIN SCP2"/>
    <property type="match status" value="1"/>
</dbReference>
<dbReference type="OrthoDB" id="4123258at2"/>
<evidence type="ECO:0000259" key="1">
    <source>
        <dbReference type="Pfam" id="PF02342"/>
    </source>
</evidence>
<protein>
    <recommendedName>
        <fullName evidence="1">TerD domain-containing protein</fullName>
    </recommendedName>
</protein>
<dbReference type="Proteomes" id="UP000287872">
    <property type="component" value="Unassembled WGS sequence"/>
</dbReference>
<dbReference type="CDD" id="cd06974">
    <property type="entry name" value="TerD_like"/>
    <property type="match status" value="1"/>
</dbReference>
<dbReference type="Gene3D" id="2.60.60.30">
    <property type="entry name" value="sav2460 like domains"/>
    <property type="match status" value="1"/>
</dbReference>
<feature type="domain" description="TerD" evidence="1">
    <location>
        <begin position="87"/>
        <end position="271"/>
    </location>
</feature>
<reference evidence="2 3" key="1">
    <citation type="submission" date="2018-11" db="EMBL/GenBank/DDBJ databases">
        <title>Genome sequencing and assembly of Clostridium tagluense strain A121.</title>
        <authorList>
            <person name="Murakami T."/>
            <person name="Segawa T."/>
            <person name="Shcherbakova V.A."/>
            <person name="Mori H."/>
            <person name="Yoshimura Y."/>
        </authorList>
    </citation>
    <scope>NUCLEOTIDE SEQUENCE [LARGE SCALE GENOMIC DNA]</scope>
    <source>
        <strain evidence="2 3">A121</strain>
    </source>
</reference>
<accession>A0A401US36</accession>
<comment type="caution">
    <text evidence="2">The sequence shown here is derived from an EMBL/GenBank/DDBJ whole genome shotgun (WGS) entry which is preliminary data.</text>
</comment>
<dbReference type="InterPro" id="IPR051324">
    <property type="entry name" value="Stress/Tellurium_Resist"/>
</dbReference>
<dbReference type="Pfam" id="PF02342">
    <property type="entry name" value="TerD"/>
    <property type="match status" value="1"/>
</dbReference>
<dbReference type="AlphaFoldDB" id="A0A401US36"/>
<keyword evidence="3" id="KW-1185">Reference proteome</keyword>
<evidence type="ECO:0000313" key="2">
    <source>
        <dbReference type="EMBL" id="GCD12347.1"/>
    </source>
</evidence>
<dbReference type="EMBL" id="BHYK01000031">
    <property type="protein sequence ID" value="GCD12347.1"/>
    <property type="molecule type" value="Genomic_DNA"/>
</dbReference>
<dbReference type="PANTHER" id="PTHR32097">
    <property type="entry name" value="CAMP-BINDING PROTEIN 1-RELATED"/>
    <property type="match status" value="1"/>
</dbReference>
<evidence type="ECO:0000313" key="3">
    <source>
        <dbReference type="Proteomes" id="UP000287872"/>
    </source>
</evidence>
<name>A0A401US36_9CLOT</name>
<proteinExistence type="predicted"/>
<dbReference type="InterPro" id="IPR003325">
    <property type="entry name" value="TerD"/>
</dbReference>